<protein>
    <recommendedName>
        <fullName evidence="9">Monosaccharide ABC transporter membrane protein (CUT2 family)</fullName>
    </recommendedName>
</protein>
<keyword evidence="2" id="KW-1003">Cell membrane</keyword>
<evidence type="ECO:0000256" key="6">
    <source>
        <dbReference type="SAM" id="Phobius"/>
    </source>
</evidence>
<feature type="transmembrane region" description="Helical" evidence="6">
    <location>
        <begin position="295"/>
        <end position="313"/>
    </location>
</feature>
<dbReference type="Proteomes" id="UP001451571">
    <property type="component" value="Chromosome"/>
</dbReference>
<sequence length="337" mass="36533">MNISKERVKNHCMTFLFPIGMYAVFALISLLVGNQFFFTSYTLNGIFQDSVLTTVVALAIAIPLSGGRWDFGPGAIALLGAIIGCNIGMSLHLNVFGILLLCIVSCMVLAFVEGVLYVVLKVPNMIISLGIVMLYESLSGMLNNGLGANIFANDADYTTHILSVSKAPLCYILLLLVMIIVHFLLYKTKFGYDTRSLGAHAKLAVNSGVHEKKNILLTYLLVGFLLGIAAMLNACGGKIEPASNLSSTALMFSSMAPVLIGLFLAEYSNMPWGIFMGAVGMEVFSYGMNSFGVDGSLQTIVTGIVLAFIMAYINDKDKVKNFILNLFMRKELGKHEI</sequence>
<keyword evidence="3 6" id="KW-0812">Transmembrane</keyword>
<comment type="subcellular location">
    <subcellularLocation>
        <location evidence="1">Cell membrane</location>
        <topology evidence="1">Multi-pass membrane protein</topology>
    </subcellularLocation>
</comment>
<accession>A0ABZ3ERQ5</accession>
<dbReference type="RefSeq" id="WP_342756507.1">
    <property type="nucleotide sequence ID" value="NZ_CP146256.1"/>
</dbReference>
<organism evidence="7 8">
    <name type="scientific">Kineothrix sedimenti</name>
    <dbReference type="NCBI Taxonomy" id="3123317"/>
    <lineage>
        <taxon>Bacteria</taxon>
        <taxon>Bacillati</taxon>
        <taxon>Bacillota</taxon>
        <taxon>Clostridia</taxon>
        <taxon>Lachnospirales</taxon>
        <taxon>Lachnospiraceae</taxon>
        <taxon>Kineothrix</taxon>
    </lineage>
</organism>
<evidence type="ECO:0000256" key="1">
    <source>
        <dbReference type="ARBA" id="ARBA00004651"/>
    </source>
</evidence>
<evidence type="ECO:0008006" key="9">
    <source>
        <dbReference type="Google" id="ProtNLM"/>
    </source>
</evidence>
<evidence type="ECO:0000256" key="4">
    <source>
        <dbReference type="ARBA" id="ARBA00022989"/>
    </source>
</evidence>
<proteinExistence type="predicted"/>
<dbReference type="EMBL" id="CP146256">
    <property type="protein sequence ID" value="XAH72894.1"/>
    <property type="molecule type" value="Genomic_DNA"/>
</dbReference>
<evidence type="ECO:0000256" key="2">
    <source>
        <dbReference type="ARBA" id="ARBA00022475"/>
    </source>
</evidence>
<dbReference type="PANTHER" id="PTHR32196">
    <property type="entry name" value="ABC TRANSPORTER PERMEASE PROTEIN YPHD-RELATED-RELATED"/>
    <property type="match status" value="1"/>
</dbReference>
<evidence type="ECO:0000313" key="8">
    <source>
        <dbReference type="Proteomes" id="UP001451571"/>
    </source>
</evidence>
<feature type="transmembrane region" description="Helical" evidence="6">
    <location>
        <begin position="126"/>
        <end position="146"/>
    </location>
</feature>
<keyword evidence="4 6" id="KW-1133">Transmembrane helix</keyword>
<feature type="transmembrane region" description="Helical" evidence="6">
    <location>
        <begin position="166"/>
        <end position="186"/>
    </location>
</feature>
<feature type="transmembrane region" description="Helical" evidence="6">
    <location>
        <begin position="71"/>
        <end position="89"/>
    </location>
</feature>
<name>A0ABZ3ERQ5_9FIRM</name>
<feature type="transmembrane region" description="Helical" evidence="6">
    <location>
        <begin position="45"/>
        <end position="64"/>
    </location>
</feature>
<dbReference type="Pfam" id="PF02653">
    <property type="entry name" value="BPD_transp_2"/>
    <property type="match status" value="1"/>
</dbReference>
<keyword evidence="8" id="KW-1185">Reference proteome</keyword>
<feature type="transmembrane region" description="Helical" evidence="6">
    <location>
        <begin position="216"/>
        <end position="239"/>
    </location>
</feature>
<evidence type="ECO:0000256" key="5">
    <source>
        <dbReference type="ARBA" id="ARBA00023136"/>
    </source>
</evidence>
<feature type="transmembrane region" description="Helical" evidence="6">
    <location>
        <begin position="95"/>
        <end position="119"/>
    </location>
</feature>
<feature type="transmembrane region" description="Helical" evidence="6">
    <location>
        <begin position="12"/>
        <end position="33"/>
    </location>
</feature>
<reference evidence="7 8" key="1">
    <citation type="submission" date="2024-02" db="EMBL/GenBank/DDBJ databases">
        <title>Bacterial strain from lacustrine sediment.</title>
        <authorList>
            <person name="Petit C."/>
            <person name="Fadhlaoui K."/>
        </authorList>
    </citation>
    <scope>NUCLEOTIDE SEQUENCE [LARGE SCALE GENOMIC DNA]</scope>
    <source>
        <strain evidence="7 8">IPX-CK</strain>
    </source>
</reference>
<dbReference type="InterPro" id="IPR001851">
    <property type="entry name" value="ABC_transp_permease"/>
</dbReference>
<evidence type="ECO:0000313" key="7">
    <source>
        <dbReference type="EMBL" id="XAH72894.1"/>
    </source>
</evidence>
<evidence type="ECO:0000256" key="3">
    <source>
        <dbReference type="ARBA" id="ARBA00022692"/>
    </source>
</evidence>
<keyword evidence="5 6" id="KW-0472">Membrane</keyword>
<gene>
    <name evidence="7" type="ORF">V6984_15470</name>
</gene>